<evidence type="ECO:0000313" key="8">
    <source>
        <dbReference type="Proteomes" id="UP000198658"/>
    </source>
</evidence>
<dbReference type="InterPro" id="IPR002528">
    <property type="entry name" value="MATE_fam"/>
</dbReference>
<name>A0A1H3Z5U7_9GAMM</name>
<protein>
    <submittedName>
        <fullName evidence="7">Multidrug resistance protein, MATE family</fullName>
    </submittedName>
</protein>
<keyword evidence="5 6" id="KW-0472">Membrane</keyword>
<evidence type="ECO:0000256" key="3">
    <source>
        <dbReference type="ARBA" id="ARBA00022692"/>
    </source>
</evidence>
<feature type="transmembrane region" description="Helical" evidence="6">
    <location>
        <begin position="316"/>
        <end position="343"/>
    </location>
</feature>
<evidence type="ECO:0000256" key="6">
    <source>
        <dbReference type="SAM" id="Phobius"/>
    </source>
</evidence>
<feature type="transmembrane region" description="Helical" evidence="6">
    <location>
        <begin position="363"/>
        <end position="384"/>
    </location>
</feature>
<feature type="transmembrane region" description="Helical" evidence="6">
    <location>
        <begin position="418"/>
        <end position="439"/>
    </location>
</feature>
<evidence type="ECO:0000256" key="1">
    <source>
        <dbReference type="ARBA" id="ARBA00004141"/>
    </source>
</evidence>
<gene>
    <name evidence="7" type="ORF">SAMN05216562_2193</name>
</gene>
<feature type="transmembrane region" description="Helical" evidence="6">
    <location>
        <begin position="135"/>
        <end position="156"/>
    </location>
</feature>
<dbReference type="NCBIfam" id="TIGR00797">
    <property type="entry name" value="matE"/>
    <property type="match status" value="1"/>
</dbReference>
<accession>A0A1H3Z5U7</accession>
<feature type="transmembrane region" description="Helical" evidence="6">
    <location>
        <begin position="251"/>
        <end position="271"/>
    </location>
</feature>
<comment type="similarity">
    <text evidence="2">Belongs to the multi antimicrobial extrusion (MATE) (TC 2.A.66.1) family.</text>
</comment>
<feature type="transmembrane region" description="Helical" evidence="6">
    <location>
        <begin position="91"/>
        <end position="115"/>
    </location>
</feature>
<dbReference type="CDD" id="cd13136">
    <property type="entry name" value="MATE_DinF_like"/>
    <property type="match status" value="1"/>
</dbReference>
<dbReference type="Proteomes" id="UP000198658">
    <property type="component" value="Unassembled WGS sequence"/>
</dbReference>
<reference evidence="8" key="1">
    <citation type="submission" date="2016-10" db="EMBL/GenBank/DDBJ databases">
        <authorList>
            <person name="Varghese N."/>
            <person name="Submissions S."/>
        </authorList>
    </citation>
    <scope>NUCLEOTIDE SEQUENCE [LARGE SCALE GENOMIC DNA]</scope>
    <source>
        <strain evidence="8">CGMCC 1.10657</strain>
    </source>
</reference>
<comment type="subcellular location">
    <subcellularLocation>
        <location evidence="1">Membrane</location>
        <topology evidence="1">Multi-pass membrane protein</topology>
    </subcellularLocation>
</comment>
<keyword evidence="4 6" id="KW-1133">Transmembrane helix</keyword>
<dbReference type="STRING" id="658218.SAMN05216562_2193"/>
<evidence type="ECO:0000313" key="7">
    <source>
        <dbReference type="EMBL" id="SEA18741.1"/>
    </source>
</evidence>
<dbReference type="GO" id="GO:0042910">
    <property type="term" value="F:xenobiotic transmembrane transporter activity"/>
    <property type="evidence" value="ECO:0007669"/>
    <property type="project" value="InterPro"/>
</dbReference>
<dbReference type="EMBL" id="FNQO01000002">
    <property type="protein sequence ID" value="SEA18741.1"/>
    <property type="molecule type" value="Genomic_DNA"/>
</dbReference>
<dbReference type="PANTHER" id="PTHR42893:SF46">
    <property type="entry name" value="PROTEIN DETOXIFICATION 44, CHLOROPLASTIC"/>
    <property type="match status" value="1"/>
</dbReference>
<dbReference type="AlphaFoldDB" id="A0A1H3Z5U7"/>
<feature type="transmembrane region" description="Helical" evidence="6">
    <location>
        <begin position="396"/>
        <end position="412"/>
    </location>
</feature>
<feature type="transmembrane region" description="Helical" evidence="6">
    <location>
        <begin position="192"/>
        <end position="213"/>
    </location>
</feature>
<feature type="transmembrane region" description="Helical" evidence="6">
    <location>
        <begin position="163"/>
        <end position="186"/>
    </location>
</feature>
<evidence type="ECO:0000256" key="5">
    <source>
        <dbReference type="ARBA" id="ARBA00023136"/>
    </source>
</evidence>
<organism evidence="7 8">
    <name type="scientific">Microbulbifer marinus</name>
    <dbReference type="NCBI Taxonomy" id="658218"/>
    <lineage>
        <taxon>Bacteria</taxon>
        <taxon>Pseudomonadati</taxon>
        <taxon>Pseudomonadota</taxon>
        <taxon>Gammaproteobacteria</taxon>
        <taxon>Cellvibrionales</taxon>
        <taxon>Microbulbiferaceae</taxon>
        <taxon>Microbulbifer</taxon>
    </lineage>
</organism>
<proteinExistence type="inferred from homology"/>
<dbReference type="Pfam" id="PF01554">
    <property type="entry name" value="MatE"/>
    <property type="match status" value="2"/>
</dbReference>
<evidence type="ECO:0000256" key="4">
    <source>
        <dbReference type="ARBA" id="ARBA00022989"/>
    </source>
</evidence>
<keyword evidence="8" id="KW-1185">Reference proteome</keyword>
<sequence length="449" mass="48852">MQQTPLDTAPPGRVWGLAWPMILSNISVPLLGAVDTAILGHLPSPEYLSGVAIGASVMSMLLWAFGFLRMGTTGLVARSGGDANGTGGEAWLLRALLLALVLGAALLLLASPLLGTIVQWMNAGEQSAPHAHAYLQIRLLSAPLALANFALLGFFIGRQDSRATLYLLLAANLLNIALDFAFIIGLGLGAKGAALATVCADICAFLLGLRLLARVDVDIWNHIVRQLRRVDFLPWHSPAPWMELLRINGDLFVRTCLLLLTLTFFTAQGAAQGDAVLAANAILLQLLMMTSYALDGFAHATEALVGEAVAKKSPRLFYSTVHSASIWALGSAIAITLVLVVGRELILPLFTDLDAVLQQARQVYWWLCALPLLAVWSYQLDGVFIGAGKNRQMRDTMFVATVLIFFPVWWLTRDWGNHGVWFSLFLWISARSAGLLIYFRVYTLGKSWM</sequence>
<feature type="transmembrane region" description="Helical" evidence="6">
    <location>
        <begin position="47"/>
        <end position="70"/>
    </location>
</feature>
<dbReference type="PANTHER" id="PTHR42893">
    <property type="entry name" value="PROTEIN DETOXIFICATION 44, CHLOROPLASTIC-RELATED"/>
    <property type="match status" value="1"/>
</dbReference>
<keyword evidence="3 6" id="KW-0812">Transmembrane</keyword>
<dbReference type="GO" id="GO:0015297">
    <property type="term" value="F:antiporter activity"/>
    <property type="evidence" value="ECO:0007669"/>
    <property type="project" value="InterPro"/>
</dbReference>
<dbReference type="GO" id="GO:0005886">
    <property type="term" value="C:plasma membrane"/>
    <property type="evidence" value="ECO:0007669"/>
    <property type="project" value="TreeGrafter"/>
</dbReference>
<dbReference type="InterPro" id="IPR044644">
    <property type="entry name" value="DinF-like"/>
</dbReference>
<evidence type="ECO:0000256" key="2">
    <source>
        <dbReference type="ARBA" id="ARBA00010199"/>
    </source>
</evidence>
<dbReference type="RefSeq" id="WP_244506217.1">
    <property type="nucleotide sequence ID" value="NZ_FNQO01000002.1"/>
</dbReference>